<keyword evidence="2" id="KW-1133">Transmembrane helix</keyword>
<dbReference type="GO" id="GO:0005925">
    <property type="term" value="C:focal adhesion"/>
    <property type="evidence" value="ECO:0007669"/>
    <property type="project" value="InterPro"/>
</dbReference>
<dbReference type="Gene3D" id="1.20.1420.10">
    <property type="entry name" value="Talin, central domain"/>
    <property type="match status" value="1"/>
</dbReference>
<dbReference type="SUPFAM" id="SSF109880">
    <property type="entry name" value="A middle domain of Talin 1"/>
    <property type="match status" value="1"/>
</dbReference>
<feature type="transmembrane region" description="Helical" evidence="2">
    <location>
        <begin position="686"/>
        <end position="709"/>
    </location>
</feature>
<accession>A0A0L7LBG8</accession>
<feature type="domain" description="FERM" evidence="3">
    <location>
        <begin position="1"/>
        <end position="85"/>
    </location>
</feature>
<dbReference type="GO" id="GO:0005178">
    <property type="term" value="F:integrin binding"/>
    <property type="evidence" value="ECO:0007669"/>
    <property type="project" value="TreeGrafter"/>
</dbReference>
<sequence length="728" mass="83729">MKGKNKLVPRLLGVTKDSVLRLDEKTKEILQTWPLTTVRRWCASPNTFTLDFGDYSDQYYSVQTTEAEQILQVIAGYIDIIVRKQRAKEHLGIEGDEGSAMLEDSVSPSKAGCGLLEVEAGHHGHEQAGGPTEEVDHTAVGAAITTITSNLPEVTRGVQMLAALMDDGDSGDRLLHATRRLCSAFTDLLKAAEPETKEPRQNLLNAASRVGEASTSVLHTIGEETEEDKETQVTDRNDRSPVKKKSFIYRKLNYCVDNFYSAFFKSKEFGSDFGDDKIVDDFDFGVKNRNSGSKNDNNDSDSVYDECSEFINDDDSIYEDIDTSRHWGMLDVIQEESDSDYYRSVDYCNAIFKRNRESNERNIKNNDDKNDNVLNNKKDDDFETIIANCKGYLEGKPKILPKTISDKIYNFKKDFSNHDYVNVNFDNAKIQNDSDKNHYDNARIRNKRVENHHYNDNNQHYYDKNHHDNNKHNGNDINHHDYENVNFDKQGSPNINLDRRTKNDLLRERFFLSSNIDKNDINDQFNKYDKKIECHSIRNDVTHNGPTTKVSGALNMKILNHDKYNRVLTTTETFMETSEASFTKNEIGKRKGDNFENFVKKSERYFTSESRDRQTKVELNSSDPQDLKGMTEIRIVYNPTFRVSGDQYIRGFCQHCKKRCPRTEQKCCSKCECLELEFQQIWKENWLNILLILALIFVFIAVSIQCMFFKDSCERSNGTAGGECFEMV</sequence>
<dbReference type="CDD" id="cd10569">
    <property type="entry name" value="FERM_C_Talin"/>
    <property type="match status" value="1"/>
</dbReference>
<keyword evidence="2" id="KW-0472">Membrane</keyword>
<dbReference type="PANTHER" id="PTHR19981:SF1">
    <property type="entry name" value="RHEA, ISOFORM B"/>
    <property type="match status" value="1"/>
</dbReference>
<evidence type="ECO:0000256" key="2">
    <source>
        <dbReference type="SAM" id="Phobius"/>
    </source>
</evidence>
<name>A0A0L7LBG8_OPEBR</name>
<feature type="region of interest" description="Disordered" evidence="1">
    <location>
        <begin position="456"/>
        <end position="482"/>
    </location>
</feature>
<keyword evidence="5" id="KW-1185">Reference proteome</keyword>
<dbReference type="FunFam" id="2.30.29.30:FF:000028">
    <property type="entry name" value="Talin 2"/>
    <property type="match status" value="1"/>
</dbReference>
<dbReference type="PANTHER" id="PTHR19981">
    <property type="entry name" value="TALIN"/>
    <property type="match status" value="1"/>
</dbReference>
<dbReference type="SMART" id="SM01244">
    <property type="entry name" value="IRS"/>
    <property type="match status" value="1"/>
</dbReference>
<dbReference type="InterPro" id="IPR002404">
    <property type="entry name" value="IRS_PTB"/>
</dbReference>
<dbReference type="GO" id="GO:0005737">
    <property type="term" value="C:cytoplasm"/>
    <property type="evidence" value="ECO:0007669"/>
    <property type="project" value="TreeGrafter"/>
</dbReference>
<dbReference type="Proteomes" id="UP000037510">
    <property type="component" value="Unassembled WGS sequence"/>
</dbReference>
<dbReference type="Pfam" id="PF09141">
    <property type="entry name" value="Talin_middle"/>
    <property type="match status" value="1"/>
</dbReference>
<dbReference type="STRING" id="104452.A0A0L7LBG8"/>
<keyword evidence="2" id="KW-0812">Transmembrane</keyword>
<organism evidence="4 5">
    <name type="scientific">Operophtera brumata</name>
    <name type="common">Winter moth</name>
    <name type="synonym">Phalaena brumata</name>
    <dbReference type="NCBI Taxonomy" id="104452"/>
    <lineage>
        <taxon>Eukaryota</taxon>
        <taxon>Metazoa</taxon>
        <taxon>Ecdysozoa</taxon>
        <taxon>Arthropoda</taxon>
        <taxon>Hexapoda</taxon>
        <taxon>Insecta</taxon>
        <taxon>Pterygota</taxon>
        <taxon>Neoptera</taxon>
        <taxon>Endopterygota</taxon>
        <taxon>Lepidoptera</taxon>
        <taxon>Glossata</taxon>
        <taxon>Ditrysia</taxon>
        <taxon>Geometroidea</taxon>
        <taxon>Geometridae</taxon>
        <taxon>Larentiinae</taxon>
        <taxon>Operophtera</taxon>
    </lineage>
</organism>
<dbReference type="AlphaFoldDB" id="A0A0L7LBG8"/>
<comment type="caution">
    <text evidence="4">The sequence shown here is derived from an EMBL/GenBank/DDBJ whole genome shotgun (WGS) entry which is preliminary data.</text>
</comment>
<dbReference type="InterPro" id="IPR000299">
    <property type="entry name" value="FERM_domain"/>
</dbReference>
<reference evidence="4 5" key="1">
    <citation type="journal article" date="2015" name="Genome Biol. Evol.">
        <title>The genome of winter moth (Operophtera brumata) provides a genomic perspective on sexual dimorphism and phenology.</title>
        <authorList>
            <person name="Derks M.F."/>
            <person name="Smit S."/>
            <person name="Salis L."/>
            <person name="Schijlen E."/>
            <person name="Bossers A."/>
            <person name="Mateman C."/>
            <person name="Pijl A.S."/>
            <person name="de Ridder D."/>
            <person name="Groenen M.A."/>
            <person name="Visser M.E."/>
            <person name="Megens H.J."/>
        </authorList>
    </citation>
    <scope>NUCLEOTIDE SEQUENCE [LARGE SCALE GENOMIC DNA]</scope>
    <source>
        <strain evidence="4">WM2013NL</strain>
        <tissue evidence="4">Head and thorax</tissue>
    </source>
</reference>
<protein>
    <recommendedName>
        <fullName evidence="3">FERM domain-containing protein</fullName>
    </recommendedName>
</protein>
<dbReference type="Pfam" id="PF02174">
    <property type="entry name" value="IRS"/>
    <property type="match status" value="1"/>
</dbReference>
<dbReference type="InterPro" id="IPR015224">
    <property type="entry name" value="Talin_cent"/>
</dbReference>
<evidence type="ECO:0000313" key="4">
    <source>
        <dbReference type="EMBL" id="KOB72561.1"/>
    </source>
</evidence>
<evidence type="ECO:0000259" key="3">
    <source>
        <dbReference type="PROSITE" id="PS50057"/>
    </source>
</evidence>
<dbReference type="EMBL" id="JTDY01001911">
    <property type="protein sequence ID" value="KOB72561.1"/>
    <property type="molecule type" value="Genomic_DNA"/>
</dbReference>
<dbReference type="GO" id="GO:0005200">
    <property type="term" value="F:structural constituent of cytoskeleton"/>
    <property type="evidence" value="ECO:0007669"/>
    <property type="project" value="InterPro"/>
</dbReference>
<dbReference type="PROSITE" id="PS50057">
    <property type="entry name" value="FERM_3"/>
    <property type="match status" value="1"/>
</dbReference>
<dbReference type="GO" id="GO:0005886">
    <property type="term" value="C:plasma membrane"/>
    <property type="evidence" value="ECO:0007669"/>
    <property type="project" value="TreeGrafter"/>
</dbReference>
<gene>
    <name evidence="4" type="ORF">OBRU01_05612</name>
</gene>
<evidence type="ECO:0000256" key="1">
    <source>
        <dbReference type="SAM" id="MobiDB-lite"/>
    </source>
</evidence>
<dbReference type="GO" id="GO:0030036">
    <property type="term" value="P:actin cytoskeleton organization"/>
    <property type="evidence" value="ECO:0007669"/>
    <property type="project" value="TreeGrafter"/>
</dbReference>
<dbReference type="GO" id="GO:0098609">
    <property type="term" value="P:cell-cell adhesion"/>
    <property type="evidence" value="ECO:0007669"/>
    <property type="project" value="TreeGrafter"/>
</dbReference>
<dbReference type="Gene3D" id="2.30.29.30">
    <property type="entry name" value="Pleckstrin-homology domain (PH domain)/Phosphotyrosine-binding domain (PTB)"/>
    <property type="match status" value="1"/>
</dbReference>
<evidence type="ECO:0000313" key="5">
    <source>
        <dbReference type="Proteomes" id="UP000037510"/>
    </source>
</evidence>
<proteinExistence type="predicted"/>
<dbReference type="InterPro" id="IPR036476">
    <property type="entry name" value="Talin_cent_sf"/>
</dbReference>
<dbReference type="InterPro" id="IPR011993">
    <property type="entry name" value="PH-like_dom_sf"/>
</dbReference>
<dbReference type="GO" id="GO:0001726">
    <property type="term" value="C:ruffle"/>
    <property type="evidence" value="ECO:0007669"/>
    <property type="project" value="InterPro"/>
</dbReference>
<dbReference type="SUPFAM" id="SSF50729">
    <property type="entry name" value="PH domain-like"/>
    <property type="match status" value="1"/>
</dbReference>